<reference evidence="1" key="1">
    <citation type="journal article" date="2015" name="Nature">
        <title>Complex archaea that bridge the gap between prokaryotes and eukaryotes.</title>
        <authorList>
            <person name="Spang A."/>
            <person name="Saw J.H."/>
            <person name="Jorgensen S.L."/>
            <person name="Zaremba-Niedzwiedzka K."/>
            <person name="Martijn J."/>
            <person name="Lind A.E."/>
            <person name="van Eijk R."/>
            <person name="Schleper C."/>
            <person name="Guy L."/>
            <person name="Ettema T.J."/>
        </authorList>
    </citation>
    <scope>NUCLEOTIDE SEQUENCE</scope>
</reference>
<accession>A0A0F9GPN8</accession>
<sequence>MKDTIKLKIEYQSCSGTGLYVGMAEKDGDCDIAQIEENTQCLSPDLEYELIQQQEDLYGDL</sequence>
<gene>
    <name evidence="1" type="ORF">LCGC14_2158000</name>
</gene>
<proteinExistence type="predicted"/>
<protein>
    <submittedName>
        <fullName evidence="1">Uncharacterized protein</fullName>
    </submittedName>
</protein>
<evidence type="ECO:0000313" key="1">
    <source>
        <dbReference type="EMBL" id="KKL65137.1"/>
    </source>
</evidence>
<dbReference type="EMBL" id="LAZR01027629">
    <property type="protein sequence ID" value="KKL65137.1"/>
    <property type="molecule type" value="Genomic_DNA"/>
</dbReference>
<dbReference type="AlphaFoldDB" id="A0A0F9GPN8"/>
<name>A0A0F9GPN8_9ZZZZ</name>
<organism evidence="1">
    <name type="scientific">marine sediment metagenome</name>
    <dbReference type="NCBI Taxonomy" id="412755"/>
    <lineage>
        <taxon>unclassified sequences</taxon>
        <taxon>metagenomes</taxon>
        <taxon>ecological metagenomes</taxon>
    </lineage>
</organism>
<comment type="caution">
    <text evidence="1">The sequence shown here is derived from an EMBL/GenBank/DDBJ whole genome shotgun (WGS) entry which is preliminary data.</text>
</comment>